<feature type="non-terminal residue" evidence="1">
    <location>
        <position position="1"/>
    </location>
</feature>
<gene>
    <name evidence="1" type="ORF">S01H4_16538</name>
</gene>
<accession>X0YHH9</accession>
<comment type="caution">
    <text evidence="1">The sequence shown here is derived from an EMBL/GenBank/DDBJ whole genome shotgun (WGS) entry which is preliminary data.</text>
</comment>
<reference evidence="1" key="1">
    <citation type="journal article" date="2014" name="Front. Microbiol.">
        <title>High frequency of phylogenetically diverse reductive dehalogenase-homologous genes in deep subseafloor sedimentary metagenomes.</title>
        <authorList>
            <person name="Kawai M."/>
            <person name="Futagami T."/>
            <person name="Toyoda A."/>
            <person name="Takaki Y."/>
            <person name="Nishi S."/>
            <person name="Hori S."/>
            <person name="Arai W."/>
            <person name="Tsubouchi T."/>
            <person name="Morono Y."/>
            <person name="Uchiyama I."/>
            <person name="Ito T."/>
            <person name="Fujiyama A."/>
            <person name="Inagaki F."/>
            <person name="Takami H."/>
        </authorList>
    </citation>
    <scope>NUCLEOTIDE SEQUENCE</scope>
    <source>
        <strain evidence="1">Expedition CK06-06</strain>
    </source>
</reference>
<organism evidence="1">
    <name type="scientific">marine sediment metagenome</name>
    <dbReference type="NCBI Taxonomy" id="412755"/>
    <lineage>
        <taxon>unclassified sequences</taxon>
        <taxon>metagenomes</taxon>
        <taxon>ecological metagenomes</taxon>
    </lineage>
</organism>
<sequence length="175" mass="19658">SYTVKIAEAVKNGRGTIEIISDTFRAPGDLRPLGVMIDSITLRHANGDEETIDIGTVDTAITLSGFHEPEGLSYVWLRGLVCNRSGAITIPWDMPGENIHLAFHGMWLDEEKQGSQIDLLINGQHIGQIRLKNYPDWAAIQINKNDFPQIDGLYNNLELTAQSRFFLDRVQIELR</sequence>
<protein>
    <submittedName>
        <fullName evidence="1">Uncharacterized protein</fullName>
    </submittedName>
</protein>
<dbReference type="AlphaFoldDB" id="X0YHH9"/>
<name>X0YHH9_9ZZZZ</name>
<evidence type="ECO:0000313" key="1">
    <source>
        <dbReference type="EMBL" id="GAG55370.1"/>
    </source>
</evidence>
<proteinExistence type="predicted"/>
<dbReference type="EMBL" id="BART01007255">
    <property type="protein sequence ID" value="GAG55370.1"/>
    <property type="molecule type" value="Genomic_DNA"/>
</dbReference>